<gene>
    <name evidence="11" type="ORF">SAMN02745729_11037</name>
</gene>
<dbReference type="Gene3D" id="3.30.70.260">
    <property type="match status" value="1"/>
</dbReference>
<dbReference type="NCBIfam" id="NF008866">
    <property type="entry name" value="PRK11899.1"/>
    <property type="match status" value="1"/>
</dbReference>
<evidence type="ECO:0000256" key="3">
    <source>
        <dbReference type="ARBA" id="ARBA00022605"/>
    </source>
</evidence>
<dbReference type="PANTHER" id="PTHR21022:SF19">
    <property type="entry name" value="PREPHENATE DEHYDRATASE-RELATED"/>
    <property type="match status" value="1"/>
</dbReference>
<dbReference type="AlphaFoldDB" id="A0A1H4F490"/>
<comment type="catalytic activity">
    <reaction evidence="7">
        <text>prephenate + H(+) = 3-phenylpyruvate + CO2 + H2O</text>
        <dbReference type="Rhea" id="RHEA:21648"/>
        <dbReference type="ChEBI" id="CHEBI:15377"/>
        <dbReference type="ChEBI" id="CHEBI:15378"/>
        <dbReference type="ChEBI" id="CHEBI:16526"/>
        <dbReference type="ChEBI" id="CHEBI:18005"/>
        <dbReference type="ChEBI" id="CHEBI:29934"/>
        <dbReference type="EC" id="4.2.1.51"/>
    </reaction>
</comment>
<dbReference type="InterPro" id="IPR018528">
    <property type="entry name" value="Preph_deHydtase_CS"/>
</dbReference>
<evidence type="ECO:0000256" key="2">
    <source>
        <dbReference type="ARBA" id="ARBA00013147"/>
    </source>
</evidence>
<dbReference type="InterPro" id="IPR002912">
    <property type="entry name" value="ACT_dom"/>
</dbReference>
<evidence type="ECO:0000256" key="1">
    <source>
        <dbReference type="ARBA" id="ARBA00004741"/>
    </source>
</evidence>
<dbReference type="SUPFAM" id="SSF53850">
    <property type="entry name" value="Periplasmic binding protein-like II"/>
    <property type="match status" value="1"/>
</dbReference>
<feature type="site" description="Essential for prephenate dehydratase activity" evidence="8">
    <location>
        <position position="177"/>
    </location>
</feature>
<sequence>MDTMTANTIIAYQGHEGAYSHLACRHVHPELTPRACESFVEAMFMVERGEARLAMIPLENSTAGRVEEIYRLMPKTRLHVIGEHFEPVNHCLLALPGTRIEDLKTVSSHPQALAQCAENIRSLGIEPVAALDTAGSADELSQKRTLGHGAIASSLAAELYGLEVLRENFQDKTGNTTRFMILSRDQMMPPLEKDVRYITSLMFRVRNIPAALYKALGGFATNGVNMVKLESYMASETMTVSSFHLDIEGHPHEQAMKFALQELNFFAEEVRVIGTYAAHPFRFSHLSLEL</sequence>
<evidence type="ECO:0000256" key="4">
    <source>
        <dbReference type="ARBA" id="ARBA00023141"/>
    </source>
</evidence>
<dbReference type="PROSITE" id="PS51671">
    <property type="entry name" value="ACT"/>
    <property type="match status" value="1"/>
</dbReference>
<dbReference type="Pfam" id="PF00800">
    <property type="entry name" value="PDT"/>
    <property type="match status" value="1"/>
</dbReference>
<dbReference type="SUPFAM" id="SSF55021">
    <property type="entry name" value="ACT-like"/>
    <property type="match status" value="1"/>
</dbReference>
<reference evidence="12" key="1">
    <citation type="submission" date="2016-10" db="EMBL/GenBank/DDBJ databases">
        <authorList>
            <person name="Varghese N."/>
            <person name="Submissions S."/>
        </authorList>
    </citation>
    <scope>NUCLEOTIDE SEQUENCE [LARGE SCALE GENOMIC DNA]</scope>
    <source>
        <strain evidence="12">DSM 11526</strain>
    </source>
</reference>
<evidence type="ECO:0000256" key="6">
    <source>
        <dbReference type="ARBA" id="ARBA00023239"/>
    </source>
</evidence>
<keyword evidence="3" id="KW-0028">Amino-acid biosynthesis</keyword>
<evidence type="ECO:0000313" key="12">
    <source>
        <dbReference type="Proteomes" id="UP000242469"/>
    </source>
</evidence>
<evidence type="ECO:0000256" key="5">
    <source>
        <dbReference type="ARBA" id="ARBA00023222"/>
    </source>
</evidence>
<dbReference type="InterPro" id="IPR008242">
    <property type="entry name" value="Chor_mutase/pphenate_deHydtase"/>
</dbReference>
<evidence type="ECO:0000259" key="10">
    <source>
        <dbReference type="PROSITE" id="PS51671"/>
    </source>
</evidence>
<dbReference type="GO" id="GO:0009094">
    <property type="term" value="P:L-phenylalanine biosynthetic process"/>
    <property type="evidence" value="ECO:0007669"/>
    <property type="project" value="UniProtKB-UniPathway"/>
</dbReference>
<dbReference type="InterPro" id="IPR001086">
    <property type="entry name" value="Preph_deHydtase"/>
</dbReference>
<evidence type="ECO:0000256" key="8">
    <source>
        <dbReference type="PIRSR" id="PIRSR001500-2"/>
    </source>
</evidence>
<dbReference type="UniPathway" id="UPA00121">
    <property type="reaction ID" value="UER00345"/>
</dbReference>
<keyword evidence="6" id="KW-0456">Lyase</keyword>
<dbReference type="EMBL" id="FNRJ01000010">
    <property type="protein sequence ID" value="SEA92145.1"/>
    <property type="molecule type" value="Genomic_DNA"/>
</dbReference>
<dbReference type="GO" id="GO:0005737">
    <property type="term" value="C:cytoplasm"/>
    <property type="evidence" value="ECO:0007669"/>
    <property type="project" value="TreeGrafter"/>
</dbReference>
<proteinExistence type="predicted"/>
<dbReference type="PANTHER" id="PTHR21022">
    <property type="entry name" value="PREPHENATE DEHYDRATASE P PROTEIN"/>
    <property type="match status" value="1"/>
</dbReference>
<organism evidence="11 12">
    <name type="scientific">Marinobacterium iners DSM 11526</name>
    <dbReference type="NCBI Taxonomy" id="1122198"/>
    <lineage>
        <taxon>Bacteria</taxon>
        <taxon>Pseudomonadati</taxon>
        <taxon>Pseudomonadota</taxon>
        <taxon>Gammaproteobacteria</taxon>
        <taxon>Oceanospirillales</taxon>
        <taxon>Oceanospirillaceae</taxon>
        <taxon>Marinobacterium</taxon>
    </lineage>
</organism>
<dbReference type="InterPro" id="IPR045865">
    <property type="entry name" value="ACT-like_dom_sf"/>
</dbReference>
<protein>
    <recommendedName>
        <fullName evidence="2">prephenate dehydratase</fullName>
        <ecNumber evidence="2">4.2.1.51</ecNumber>
    </recommendedName>
</protein>
<dbReference type="PROSITE" id="PS00857">
    <property type="entry name" value="PREPHENATE_DEHYDR_1"/>
    <property type="match status" value="1"/>
</dbReference>
<evidence type="ECO:0000259" key="9">
    <source>
        <dbReference type="PROSITE" id="PS51171"/>
    </source>
</evidence>
<dbReference type="CDD" id="cd13631">
    <property type="entry name" value="PBP2_Ct-PDT_like"/>
    <property type="match status" value="1"/>
</dbReference>
<dbReference type="CDD" id="cd04905">
    <property type="entry name" value="ACT_CM-PDT"/>
    <property type="match status" value="1"/>
</dbReference>
<keyword evidence="4" id="KW-0057">Aromatic amino acid biosynthesis</keyword>
<feature type="domain" description="ACT" evidence="10">
    <location>
        <begin position="200"/>
        <end position="275"/>
    </location>
</feature>
<accession>A0A1H4F490</accession>
<comment type="pathway">
    <text evidence="1">Amino-acid biosynthesis; L-phenylalanine biosynthesis; phenylpyruvate from prephenate: step 1/1.</text>
</comment>
<dbReference type="Gene3D" id="3.40.190.10">
    <property type="entry name" value="Periplasmic binding protein-like II"/>
    <property type="match status" value="2"/>
</dbReference>
<evidence type="ECO:0000256" key="7">
    <source>
        <dbReference type="ARBA" id="ARBA00047848"/>
    </source>
</evidence>
<dbReference type="PIRSF" id="PIRSF001500">
    <property type="entry name" value="Chor_mut_pdt_Ppr"/>
    <property type="match status" value="1"/>
</dbReference>
<dbReference type="STRING" id="1122198.SAMN02745729_11037"/>
<dbReference type="GO" id="GO:0004664">
    <property type="term" value="F:prephenate dehydratase activity"/>
    <property type="evidence" value="ECO:0007669"/>
    <property type="project" value="UniProtKB-EC"/>
</dbReference>
<dbReference type="EC" id="4.2.1.51" evidence="2"/>
<keyword evidence="12" id="KW-1185">Reference proteome</keyword>
<evidence type="ECO:0000313" key="11">
    <source>
        <dbReference type="EMBL" id="SEA92145.1"/>
    </source>
</evidence>
<dbReference type="Proteomes" id="UP000242469">
    <property type="component" value="Unassembled WGS sequence"/>
</dbReference>
<dbReference type="PROSITE" id="PS51171">
    <property type="entry name" value="PREPHENATE_DEHYDR_3"/>
    <property type="match status" value="1"/>
</dbReference>
<name>A0A1H4F490_9GAMM</name>
<feature type="domain" description="Prephenate dehydratase" evidence="9">
    <location>
        <begin position="9"/>
        <end position="184"/>
    </location>
</feature>
<keyword evidence="5" id="KW-0584">Phenylalanine biosynthesis</keyword>